<accession>A0A6H2GUQ1</accession>
<dbReference type="Proteomes" id="UP000502136">
    <property type="component" value="Chromosome"/>
</dbReference>
<protein>
    <submittedName>
        <fullName evidence="1">Uncharacterized protein</fullName>
    </submittedName>
</protein>
<organism evidence="1 2">
    <name type="scientific">Paenibacillus albicereus</name>
    <dbReference type="NCBI Taxonomy" id="2726185"/>
    <lineage>
        <taxon>Bacteria</taxon>
        <taxon>Bacillati</taxon>
        <taxon>Bacillota</taxon>
        <taxon>Bacilli</taxon>
        <taxon>Bacillales</taxon>
        <taxon>Paenibacillaceae</taxon>
        <taxon>Paenibacillus</taxon>
    </lineage>
</organism>
<dbReference type="EMBL" id="CP051428">
    <property type="protein sequence ID" value="QJC50878.1"/>
    <property type="molecule type" value="Genomic_DNA"/>
</dbReference>
<gene>
    <name evidence="1" type="ORF">HGI30_04420</name>
</gene>
<sequence>MKQAMYSRLKKKLQELLRNRAPGGLLACRLAAMTAFLAVAAGALAMPSAAQAAPFRLEQDVVPNESQASAPELVRRADGIAIGSFGESDRMVQTGKSAPQGKLVNFVQTFTVKRWIKGGSGSALTVVTTGIEPLPPPSQLEANERYPGAWATGPDYLLFLHKLEGTDSYVPLGLLQGVYPIQGGRTVSLEDKGFPQLNGIAEAGVPQAVERLAGT</sequence>
<dbReference type="KEGG" id="palr:HGI30_04420"/>
<dbReference type="AlphaFoldDB" id="A0A6H2GUQ1"/>
<evidence type="ECO:0000313" key="2">
    <source>
        <dbReference type="Proteomes" id="UP000502136"/>
    </source>
</evidence>
<evidence type="ECO:0000313" key="1">
    <source>
        <dbReference type="EMBL" id="QJC50878.1"/>
    </source>
</evidence>
<keyword evidence="2" id="KW-1185">Reference proteome</keyword>
<reference evidence="1 2" key="1">
    <citation type="submission" date="2020-04" db="EMBL/GenBank/DDBJ databases">
        <title>Novel Paenibacillus strain UniB2 isolated from commercial digestive syrup.</title>
        <authorList>
            <person name="Thorat V."/>
            <person name="Kirdat K."/>
            <person name="Tiwarekar B."/>
            <person name="Yadav A."/>
        </authorList>
    </citation>
    <scope>NUCLEOTIDE SEQUENCE [LARGE SCALE GENOMIC DNA]</scope>
    <source>
        <strain evidence="1 2">UniB2</strain>
    </source>
</reference>
<name>A0A6H2GUQ1_9BACL</name>
<proteinExistence type="predicted"/>
<dbReference type="RefSeq" id="WP_168906533.1">
    <property type="nucleotide sequence ID" value="NZ_CP051428.1"/>
</dbReference>